<gene>
    <name evidence="2" type="primary">NFX1</name>
    <name evidence="2" type="ORF">BGZ65_012459</name>
</gene>
<feature type="region of interest" description="Disordered" evidence="1">
    <location>
        <begin position="1"/>
        <end position="317"/>
    </location>
</feature>
<dbReference type="EMBL" id="JAAAHW010003143">
    <property type="protein sequence ID" value="KAF9988070.1"/>
    <property type="molecule type" value="Genomic_DNA"/>
</dbReference>
<dbReference type="AlphaFoldDB" id="A0A9P6SQA6"/>
<feature type="compositionally biased region" description="Polar residues" evidence="1">
    <location>
        <begin position="284"/>
        <end position="297"/>
    </location>
</feature>
<dbReference type="OrthoDB" id="2448446at2759"/>
<dbReference type="InterPro" id="IPR034078">
    <property type="entry name" value="NFX1_fam"/>
</dbReference>
<feature type="compositionally biased region" description="Gly residues" evidence="1">
    <location>
        <begin position="126"/>
        <end position="135"/>
    </location>
</feature>
<comment type="caution">
    <text evidence="2">The sequence shown here is derived from an EMBL/GenBank/DDBJ whole genome shotgun (WGS) entry which is preliminary data.</text>
</comment>
<dbReference type="GO" id="GO:0005634">
    <property type="term" value="C:nucleus"/>
    <property type="evidence" value="ECO:0007669"/>
    <property type="project" value="TreeGrafter"/>
</dbReference>
<feature type="compositionally biased region" description="Basic residues" evidence="1">
    <location>
        <begin position="298"/>
        <end position="311"/>
    </location>
</feature>
<sequence length="461" mass="48779">MSDSIPPAANVPRGRSAAKSGEGQDNRSEKTTGRLNPEAKDYVPRTATVALAVASSSEGAGNTGSSTTNPRTTTSQAGSGSGYDKSRGRRIRNPGSGKSGITGNSGNSEANKPNKPLENGQDRGNGHGGVGGAGDGSASTSTSTGRSNGIHNKNQRNRNRGHNPQRSIEGGARIDDDDNPVEPSEGQATGSGSNGMGKSHREGRNSKGKEMSNSSLPKHQRNKGDKGLPVVTAANANEQAESSSSAGNTNNNSNKSTNNNNNRHQRNRRGGDLHSRMIPAVSDGSKQTGESSGSQRTAQRKTPRSHPKKQKHTVEGDRDLMAALTTGLSNSTYECMVCWDVIRPAHRIWNCQVCWAAFHLDCLSTWAKKSSEAMERVGDVQDVRTLKYLSPRNTFAFVPKSAALITIDTLLRILVASSVDAPGNALIPVTFLAIQVHVLHVVVRVLSRHVIAAMRPSSCVA</sequence>
<reference evidence="2" key="1">
    <citation type="journal article" date="2020" name="Fungal Divers.">
        <title>Resolving the Mortierellaceae phylogeny through synthesis of multi-gene phylogenetics and phylogenomics.</title>
        <authorList>
            <person name="Vandepol N."/>
            <person name="Liber J."/>
            <person name="Desiro A."/>
            <person name="Na H."/>
            <person name="Kennedy M."/>
            <person name="Barry K."/>
            <person name="Grigoriev I.V."/>
            <person name="Miller A.N."/>
            <person name="O'Donnell K."/>
            <person name="Stajich J.E."/>
            <person name="Bonito G."/>
        </authorList>
    </citation>
    <scope>NUCLEOTIDE SEQUENCE</scope>
    <source>
        <strain evidence="2">MES-2147</strain>
    </source>
</reference>
<feature type="compositionally biased region" description="Low complexity" evidence="1">
    <location>
        <begin position="233"/>
        <end position="262"/>
    </location>
</feature>
<name>A0A9P6SQA6_9FUNG</name>
<dbReference type="Proteomes" id="UP000749646">
    <property type="component" value="Unassembled WGS sequence"/>
</dbReference>
<dbReference type="CDD" id="cd16492">
    <property type="entry name" value="RING-CH-C4HC3_NFX1-like"/>
    <property type="match status" value="1"/>
</dbReference>
<proteinExistence type="predicted"/>
<feature type="compositionally biased region" description="Polar residues" evidence="1">
    <location>
        <begin position="99"/>
        <end position="111"/>
    </location>
</feature>
<feature type="compositionally biased region" description="Low complexity" evidence="1">
    <location>
        <begin position="136"/>
        <end position="149"/>
    </location>
</feature>
<evidence type="ECO:0000313" key="3">
    <source>
        <dbReference type="Proteomes" id="UP000749646"/>
    </source>
</evidence>
<accession>A0A9P6SQA6</accession>
<dbReference type="GO" id="GO:0000977">
    <property type="term" value="F:RNA polymerase II transcription regulatory region sequence-specific DNA binding"/>
    <property type="evidence" value="ECO:0007669"/>
    <property type="project" value="TreeGrafter"/>
</dbReference>
<evidence type="ECO:0000256" key="1">
    <source>
        <dbReference type="SAM" id="MobiDB-lite"/>
    </source>
</evidence>
<organism evidence="2 3">
    <name type="scientific">Modicella reniformis</name>
    <dbReference type="NCBI Taxonomy" id="1440133"/>
    <lineage>
        <taxon>Eukaryota</taxon>
        <taxon>Fungi</taxon>
        <taxon>Fungi incertae sedis</taxon>
        <taxon>Mucoromycota</taxon>
        <taxon>Mortierellomycotina</taxon>
        <taxon>Mortierellomycetes</taxon>
        <taxon>Mortierellales</taxon>
        <taxon>Mortierellaceae</taxon>
        <taxon>Modicella</taxon>
    </lineage>
</organism>
<dbReference type="PANTHER" id="PTHR12360">
    <property type="entry name" value="NUCLEAR TRANSCRIPTION FACTOR, X-BOX BINDING 1 NFX1"/>
    <property type="match status" value="1"/>
</dbReference>
<feature type="compositionally biased region" description="Basic and acidic residues" evidence="1">
    <location>
        <begin position="199"/>
        <end position="210"/>
    </location>
</feature>
<evidence type="ECO:0000313" key="2">
    <source>
        <dbReference type="EMBL" id="KAF9988070.1"/>
    </source>
</evidence>
<feature type="compositionally biased region" description="Low complexity" evidence="1">
    <location>
        <begin position="46"/>
        <end position="75"/>
    </location>
</feature>
<feature type="compositionally biased region" description="Basic and acidic residues" evidence="1">
    <location>
        <begin position="22"/>
        <end position="43"/>
    </location>
</feature>
<dbReference type="GO" id="GO:0000981">
    <property type="term" value="F:DNA-binding transcription factor activity, RNA polymerase II-specific"/>
    <property type="evidence" value="ECO:0007669"/>
    <property type="project" value="TreeGrafter"/>
</dbReference>
<dbReference type="PANTHER" id="PTHR12360:SF12">
    <property type="entry name" value="TRANSCRIPTIONAL REPRESSOR NF-X1"/>
    <property type="match status" value="1"/>
</dbReference>
<keyword evidence="3" id="KW-1185">Reference proteome</keyword>
<feature type="compositionally biased region" description="Basic residues" evidence="1">
    <location>
        <begin position="153"/>
        <end position="163"/>
    </location>
</feature>
<protein>
    <submittedName>
        <fullName evidence="2">Transcriptional repressor NF-X1</fullName>
    </submittedName>
</protein>